<dbReference type="OrthoDB" id="3184970at2759"/>
<accession>A0A9P5YP54</accession>
<dbReference type="AlphaFoldDB" id="A0A9P5YP54"/>
<name>A0A9P5YP54_9AGAR</name>
<dbReference type="EMBL" id="MU155497">
    <property type="protein sequence ID" value="KAF9472797.1"/>
    <property type="molecule type" value="Genomic_DNA"/>
</dbReference>
<organism evidence="1 2">
    <name type="scientific">Pholiota conissans</name>
    <dbReference type="NCBI Taxonomy" id="109636"/>
    <lineage>
        <taxon>Eukaryota</taxon>
        <taxon>Fungi</taxon>
        <taxon>Dikarya</taxon>
        <taxon>Basidiomycota</taxon>
        <taxon>Agaricomycotina</taxon>
        <taxon>Agaricomycetes</taxon>
        <taxon>Agaricomycetidae</taxon>
        <taxon>Agaricales</taxon>
        <taxon>Agaricineae</taxon>
        <taxon>Strophariaceae</taxon>
        <taxon>Pholiota</taxon>
    </lineage>
</organism>
<evidence type="ECO:0000313" key="1">
    <source>
        <dbReference type="EMBL" id="KAF9472797.1"/>
    </source>
</evidence>
<evidence type="ECO:0008006" key="3">
    <source>
        <dbReference type="Google" id="ProtNLM"/>
    </source>
</evidence>
<dbReference type="Proteomes" id="UP000807469">
    <property type="component" value="Unassembled WGS sequence"/>
</dbReference>
<protein>
    <recommendedName>
        <fullName evidence="3">BTB domain-containing protein</fullName>
    </recommendedName>
</protein>
<keyword evidence="2" id="KW-1185">Reference proteome</keyword>
<gene>
    <name evidence="1" type="ORF">BDN70DRAFT_997986</name>
</gene>
<sequence length="312" mass="33462">MNTTDTTSARSITTTSSLFRSPTANIEFISSSNTLFKLHSTYLAPQTSAGLARLPTGSLDISKPVRLTEGSEVLEILFQFIEPPPSDPNGQRALASLEDADPTLFFAVAEAAEKYSVSSAISACHARMEQLLADHPLEILNHSTLHNHPTLADKAAYQALSHPLSSTALKLTAPGLLSRYITYSATWLYTTTAILALFTSPTTAEHPCPRSAVLYAECHRALPAGPIHAIARADDIIRETAVALDVDAMQVRCLGLGAVSLGERDGDGDGDGDGEDRRCACEIDIEEVEERVRRMVAECGGLRPFSAVRVGV</sequence>
<reference evidence="1" key="1">
    <citation type="submission" date="2020-11" db="EMBL/GenBank/DDBJ databases">
        <authorList>
            <consortium name="DOE Joint Genome Institute"/>
            <person name="Ahrendt S."/>
            <person name="Riley R."/>
            <person name="Andreopoulos W."/>
            <person name="Labutti K."/>
            <person name="Pangilinan J."/>
            <person name="Ruiz-Duenas F.J."/>
            <person name="Barrasa J.M."/>
            <person name="Sanchez-Garcia M."/>
            <person name="Camarero S."/>
            <person name="Miyauchi S."/>
            <person name="Serrano A."/>
            <person name="Linde D."/>
            <person name="Babiker R."/>
            <person name="Drula E."/>
            <person name="Ayuso-Fernandez I."/>
            <person name="Pacheco R."/>
            <person name="Padilla G."/>
            <person name="Ferreira P."/>
            <person name="Barriuso J."/>
            <person name="Kellner H."/>
            <person name="Castanera R."/>
            <person name="Alfaro M."/>
            <person name="Ramirez L."/>
            <person name="Pisabarro A.G."/>
            <person name="Kuo A."/>
            <person name="Tritt A."/>
            <person name="Lipzen A."/>
            <person name="He G."/>
            <person name="Yan M."/>
            <person name="Ng V."/>
            <person name="Cullen D."/>
            <person name="Martin F."/>
            <person name="Rosso M.-N."/>
            <person name="Henrissat B."/>
            <person name="Hibbett D."/>
            <person name="Martinez A.T."/>
            <person name="Grigoriev I.V."/>
        </authorList>
    </citation>
    <scope>NUCLEOTIDE SEQUENCE</scope>
    <source>
        <strain evidence="1">CIRM-BRFM 674</strain>
    </source>
</reference>
<comment type="caution">
    <text evidence="1">The sequence shown here is derived from an EMBL/GenBank/DDBJ whole genome shotgun (WGS) entry which is preliminary data.</text>
</comment>
<evidence type="ECO:0000313" key="2">
    <source>
        <dbReference type="Proteomes" id="UP000807469"/>
    </source>
</evidence>
<proteinExistence type="predicted"/>